<evidence type="ECO:0000313" key="3">
    <source>
        <dbReference type="Proteomes" id="UP001179952"/>
    </source>
</evidence>
<keyword evidence="3" id="KW-1185">Reference proteome</keyword>
<proteinExistence type="predicted"/>
<sequence length="155" mass="16904">MYRKYKLYIKPNQALLFLFKTHMKSPASASLPRKASGSAASNSSKNTSHSVSLRSSNDTLLKLERLTPSLARLQIISNVLCPSSAPRNSRVIMDPISARQSPARAARLRKTVQTIMTRSDASRSAGCWDRRRSASLNGSSALMYSASDSEKGTVA</sequence>
<dbReference type="AlphaFoldDB" id="A0AAV9BMX3"/>
<comment type="caution">
    <text evidence="2">The sequence shown here is derived from an EMBL/GenBank/DDBJ whole genome shotgun (WGS) entry which is preliminary data.</text>
</comment>
<evidence type="ECO:0000256" key="1">
    <source>
        <dbReference type="SAM" id="MobiDB-lite"/>
    </source>
</evidence>
<protein>
    <submittedName>
        <fullName evidence="2">Uncharacterized protein</fullName>
    </submittedName>
</protein>
<feature type="region of interest" description="Disordered" evidence="1">
    <location>
        <begin position="28"/>
        <end position="54"/>
    </location>
</feature>
<organism evidence="2 3">
    <name type="scientific">Acorus gramineus</name>
    <name type="common">Dwarf sweet flag</name>
    <dbReference type="NCBI Taxonomy" id="55184"/>
    <lineage>
        <taxon>Eukaryota</taxon>
        <taxon>Viridiplantae</taxon>
        <taxon>Streptophyta</taxon>
        <taxon>Embryophyta</taxon>
        <taxon>Tracheophyta</taxon>
        <taxon>Spermatophyta</taxon>
        <taxon>Magnoliopsida</taxon>
        <taxon>Liliopsida</taxon>
        <taxon>Acoraceae</taxon>
        <taxon>Acorus</taxon>
    </lineage>
</organism>
<feature type="compositionally biased region" description="Low complexity" evidence="1">
    <location>
        <begin position="35"/>
        <end position="52"/>
    </location>
</feature>
<gene>
    <name evidence="2" type="ORF">QJS04_geneDACA003640</name>
</gene>
<reference evidence="2" key="2">
    <citation type="submission" date="2023-06" db="EMBL/GenBank/DDBJ databases">
        <authorList>
            <person name="Ma L."/>
            <person name="Liu K.-W."/>
            <person name="Li Z."/>
            <person name="Hsiao Y.-Y."/>
            <person name="Qi Y."/>
            <person name="Fu T."/>
            <person name="Tang G."/>
            <person name="Zhang D."/>
            <person name="Sun W.-H."/>
            <person name="Liu D.-K."/>
            <person name="Li Y."/>
            <person name="Chen G.-Z."/>
            <person name="Liu X.-D."/>
            <person name="Liao X.-Y."/>
            <person name="Jiang Y.-T."/>
            <person name="Yu X."/>
            <person name="Hao Y."/>
            <person name="Huang J."/>
            <person name="Zhao X.-W."/>
            <person name="Ke S."/>
            <person name="Chen Y.-Y."/>
            <person name="Wu W.-L."/>
            <person name="Hsu J.-L."/>
            <person name="Lin Y.-F."/>
            <person name="Huang M.-D."/>
            <person name="Li C.-Y."/>
            <person name="Huang L."/>
            <person name="Wang Z.-W."/>
            <person name="Zhao X."/>
            <person name="Zhong W.-Y."/>
            <person name="Peng D.-H."/>
            <person name="Ahmad S."/>
            <person name="Lan S."/>
            <person name="Zhang J.-S."/>
            <person name="Tsai W.-C."/>
            <person name="Van De Peer Y."/>
            <person name="Liu Z.-J."/>
        </authorList>
    </citation>
    <scope>NUCLEOTIDE SEQUENCE</scope>
    <source>
        <strain evidence="2">SCP</strain>
        <tissue evidence="2">Leaves</tissue>
    </source>
</reference>
<reference evidence="2" key="1">
    <citation type="journal article" date="2023" name="Nat. Commun.">
        <title>Diploid and tetraploid genomes of Acorus and the evolution of monocots.</title>
        <authorList>
            <person name="Ma L."/>
            <person name="Liu K.W."/>
            <person name="Li Z."/>
            <person name="Hsiao Y.Y."/>
            <person name="Qi Y."/>
            <person name="Fu T."/>
            <person name="Tang G.D."/>
            <person name="Zhang D."/>
            <person name="Sun W.H."/>
            <person name="Liu D.K."/>
            <person name="Li Y."/>
            <person name="Chen G.Z."/>
            <person name="Liu X.D."/>
            <person name="Liao X.Y."/>
            <person name="Jiang Y.T."/>
            <person name="Yu X."/>
            <person name="Hao Y."/>
            <person name="Huang J."/>
            <person name="Zhao X.W."/>
            <person name="Ke S."/>
            <person name="Chen Y.Y."/>
            <person name="Wu W.L."/>
            <person name="Hsu J.L."/>
            <person name="Lin Y.F."/>
            <person name="Huang M.D."/>
            <person name="Li C.Y."/>
            <person name="Huang L."/>
            <person name="Wang Z.W."/>
            <person name="Zhao X."/>
            <person name="Zhong W.Y."/>
            <person name="Peng D.H."/>
            <person name="Ahmad S."/>
            <person name="Lan S."/>
            <person name="Zhang J.S."/>
            <person name="Tsai W.C."/>
            <person name="Van de Peer Y."/>
            <person name="Liu Z.J."/>
        </authorList>
    </citation>
    <scope>NUCLEOTIDE SEQUENCE</scope>
    <source>
        <strain evidence="2">SCP</strain>
    </source>
</reference>
<name>A0AAV9BMX3_ACOGR</name>
<dbReference type="EMBL" id="JAUJYN010000002">
    <property type="protein sequence ID" value="KAK1277554.1"/>
    <property type="molecule type" value="Genomic_DNA"/>
</dbReference>
<accession>A0AAV9BMX3</accession>
<dbReference type="Proteomes" id="UP001179952">
    <property type="component" value="Unassembled WGS sequence"/>
</dbReference>
<evidence type="ECO:0000313" key="2">
    <source>
        <dbReference type="EMBL" id="KAK1277554.1"/>
    </source>
</evidence>